<accession>A0ABQ9IEQ9</accession>
<keyword evidence="2" id="KW-1133">Transmembrane helix</keyword>
<dbReference type="EMBL" id="JARBHB010000001">
    <property type="protein sequence ID" value="KAJ8895111.1"/>
    <property type="molecule type" value="Genomic_DNA"/>
</dbReference>
<comment type="caution">
    <text evidence="3">The sequence shown here is derived from an EMBL/GenBank/DDBJ whole genome shotgun (WGS) entry which is preliminary data.</text>
</comment>
<feature type="region of interest" description="Disordered" evidence="1">
    <location>
        <begin position="409"/>
        <end position="431"/>
    </location>
</feature>
<keyword evidence="4" id="KW-1185">Reference proteome</keyword>
<reference evidence="3 4" key="1">
    <citation type="submission" date="2023-02" db="EMBL/GenBank/DDBJ databases">
        <title>LHISI_Scaffold_Assembly.</title>
        <authorList>
            <person name="Stuart O.P."/>
            <person name="Cleave R."/>
            <person name="Magrath M.J.L."/>
            <person name="Mikheyev A.S."/>
        </authorList>
    </citation>
    <scope>NUCLEOTIDE SEQUENCE [LARGE SCALE GENOMIC DNA]</scope>
    <source>
        <strain evidence="3">Daus_M_001</strain>
        <tissue evidence="3">Leg muscle</tissue>
    </source>
</reference>
<evidence type="ECO:0000313" key="3">
    <source>
        <dbReference type="EMBL" id="KAJ8895111.1"/>
    </source>
</evidence>
<feature type="region of interest" description="Disordered" evidence="1">
    <location>
        <begin position="866"/>
        <end position="893"/>
    </location>
</feature>
<keyword evidence="2" id="KW-0472">Membrane</keyword>
<proteinExistence type="predicted"/>
<protein>
    <submittedName>
        <fullName evidence="3">Uncharacterized protein</fullName>
    </submittedName>
</protein>
<feature type="transmembrane region" description="Helical" evidence="2">
    <location>
        <begin position="20"/>
        <end position="43"/>
    </location>
</feature>
<keyword evidence="2" id="KW-0812">Transmembrane</keyword>
<dbReference type="Proteomes" id="UP001159363">
    <property type="component" value="Chromosome 1"/>
</dbReference>
<name>A0ABQ9IEQ9_9NEOP</name>
<organism evidence="3 4">
    <name type="scientific">Dryococelus australis</name>
    <dbReference type="NCBI Taxonomy" id="614101"/>
    <lineage>
        <taxon>Eukaryota</taxon>
        <taxon>Metazoa</taxon>
        <taxon>Ecdysozoa</taxon>
        <taxon>Arthropoda</taxon>
        <taxon>Hexapoda</taxon>
        <taxon>Insecta</taxon>
        <taxon>Pterygota</taxon>
        <taxon>Neoptera</taxon>
        <taxon>Polyneoptera</taxon>
        <taxon>Phasmatodea</taxon>
        <taxon>Verophasmatodea</taxon>
        <taxon>Anareolatae</taxon>
        <taxon>Phasmatidae</taxon>
        <taxon>Eurycanthinae</taxon>
        <taxon>Dryococelus</taxon>
    </lineage>
</organism>
<feature type="region of interest" description="Disordered" evidence="1">
    <location>
        <begin position="692"/>
        <end position="712"/>
    </location>
</feature>
<sequence length="1083" mass="122025">MYATQWQTRARKSHGTQMGYMAGIDVTALQPSFVLLASVVGFFDSADLPWRSRLVRHRSEVREALGSNPGERLPGFPPCSRRSPETHRVVIRHAISAKGHAYTHLPRWGVFIFTTEQAAGVLDATRPECNNSFSNIGAALSKQRRRARVACLTSFSRFFKTAVACGEWKSILHCGKMFPLPPLAALLCFVWSMEAIMYTTRMHYDTRVCIVLRFHMGATQAIWGNSDCYYGYGERNPICWFMLPRRQLDVVRHRARPFGGLKYCGRLQYLRLFGNCHAACFLIAAAELRFRDLALVAPGMARSCWEWAKLVSRKQMARVYIHVISKKCRVQGREHSSTSVASSERSNRCITKHALLPIVDTSRIASDDICPQEHFCLSWSQESPHEIRNIRYIEQYRLFHRRKRLAMDRSRTRKLQHATRSSSSVANHVPSAGSKYCRKTHAHRGRTAKIARGENGNYAWEYRTEGSSHSKDVQNMVLGRTFRTENVYSPPALAGSRTGLCLRGRLTDWFMFAWPAHGLVYVAWPAHGLVYVAWPAHGLVYVCVAVLQKQANLPRRDNDERTFHWATDKIDIRFAGSRPLAHVEQHCVLYGVFERANRKMASATTDTNRRGVNVGCIELIFVCLGRKDIVEVEFQQNSTTVGSNRRRKRGDPRENSPTSGIGRHDSHMQESGSGAAGNRIHFALTGGEYSNHYSTAAPPTDWQMRSPNRTGTKRSLQLLPRDVTKECLRSARDVNLVLERTPEHAGVIECLASSNTPGTARICWQPGSTHWKRTAIPGTGDSPAAISTLASHQGEPGSIPGRATRFWQVGIVSDDAVGRRVFSGMYSFPLPFIKAPHIHSITYIGSQDPAVKSHPNLFTHYRAAPEWKGKGNGRSREKSADQRHRPARFQHAGERSNHYTTAAPHLDRESMLNEFIFDASKGEAASFGDSWLESGGAENRYGAAFLLIRRYATQEKTIPQFIRASTPSRSRARIQLRSQTDSWAVRTKHRDGVCQHTHTHTHRTRSLSQLLPECNCFKLENIEREAWSSLNTTHHRRSEGKPSQTANIFSTSYGTVGLTFVRCAWIAVTTRTSGSHTNADSFS</sequence>
<feature type="compositionally biased region" description="Polar residues" evidence="1">
    <location>
        <begin position="703"/>
        <end position="712"/>
    </location>
</feature>
<evidence type="ECO:0000313" key="4">
    <source>
        <dbReference type="Proteomes" id="UP001159363"/>
    </source>
</evidence>
<gene>
    <name evidence="3" type="ORF">PR048_000436</name>
</gene>
<evidence type="ECO:0000256" key="1">
    <source>
        <dbReference type="SAM" id="MobiDB-lite"/>
    </source>
</evidence>
<feature type="region of interest" description="Disordered" evidence="1">
    <location>
        <begin position="638"/>
        <end position="674"/>
    </location>
</feature>
<feature type="compositionally biased region" description="Basic and acidic residues" evidence="1">
    <location>
        <begin position="866"/>
        <end position="884"/>
    </location>
</feature>
<evidence type="ECO:0000256" key="2">
    <source>
        <dbReference type="SAM" id="Phobius"/>
    </source>
</evidence>